<dbReference type="AlphaFoldDB" id="A0A6M5YGM0"/>
<organism evidence="1 2">
    <name type="scientific">Frigoriglobus tundricola</name>
    <dbReference type="NCBI Taxonomy" id="2774151"/>
    <lineage>
        <taxon>Bacteria</taxon>
        <taxon>Pseudomonadati</taxon>
        <taxon>Planctomycetota</taxon>
        <taxon>Planctomycetia</taxon>
        <taxon>Gemmatales</taxon>
        <taxon>Gemmataceae</taxon>
        <taxon>Frigoriglobus</taxon>
    </lineage>
</organism>
<evidence type="ECO:0000313" key="1">
    <source>
        <dbReference type="EMBL" id="QJW93189.1"/>
    </source>
</evidence>
<proteinExistence type="predicted"/>
<reference evidence="2" key="1">
    <citation type="submission" date="2020-05" db="EMBL/GenBank/DDBJ databases">
        <title>Frigoriglobus tundricola gen. nov., sp. nov., a psychrotolerant cellulolytic planctomycete of the family Gemmataceae with two divergent copies of 16S rRNA gene.</title>
        <authorList>
            <person name="Kulichevskaya I.S."/>
            <person name="Ivanova A.A."/>
            <person name="Naumoff D.G."/>
            <person name="Beletsky A.V."/>
            <person name="Rijpstra W.I.C."/>
            <person name="Sinninghe Damste J.S."/>
            <person name="Mardanov A.V."/>
            <person name="Ravin N.V."/>
            <person name="Dedysh S.N."/>
        </authorList>
    </citation>
    <scope>NUCLEOTIDE SEQUENCE [LARGE SCALE GENOMIC DNA]</scope>
    <source>
        <strain evidence="2">PL17</strain>
    </source>
</reference>
<protein>
    <submittedName>
        <fullName evidence="1">Uncharacterized protein</fullName>
    </submittedName>
</protein>
<dbReference type="EMBL" id="CP053452">
    <property type="protein sequence ID" value="QJW93189.1"/>
    <property type="molecule type" value="Genomic_DNA"/>
</dbReference>
<dbReference type="RefSeq" id="WP_227254731.1">
    <property type="nucleotide sequence ID" value="NZ_CP053452.2"/>
</dbReference>
<dbReference type="KEGG" id="ftj:FTUN_0694"/>
<gene>
    <name evidence="1" type="ORF">FTUN_0694</name>
</gene>
<name>A0A6M5YGM0_9BACT</name>
<sequence>MTEADWLTTTDFETHVRFVADRLSPRRSRLLAAGFCRAASSLFDLPDLIAALAVVEEYADGLAPVAELDKARQFCRALALRANEAYTRHYDGGLSGAEDYVRRELGWAVSFTAGGLVPVVDVGTRAAHAAVQARTGAGLLQSVADTPATAEQARVMLGVVWDVVGNPFRPVAFEPTWRTDTVVSLARQVYESREFGALPILADALQDAGCDNSHVLTHCRHESGHVRGCWVLDGVLGKE</sequence>
<keyword evidence="2" id="KW-1185">Reference proteome</keyword>
<dbReference type="Proteomes" id="UP000503447">
    <property type="component" value="Chromosome"/>
</dbReference>
<evidence type="ECO:0000313" key="2">
    <source>
        <dbReference type="Proteomes" id="UP000503447"/>
    </source>
</evidence>
<accession>A0A6M5YGM0</accession>